<dbReference type="NCBIfam" id="NF040941">
    <property type="entry name" value="GGGWT_bact"/>
    <property type="match status" value="1"/>
</dbReference>
<feature type="chain" id="PRO_5032286989" description="Fibrinogen C-terminal domain-containing protein" evidence="1">
    <location>
        <begin position="20"/>
        <end position="268"/>
    </location>
</feature>
<dbReference type="Proteomes" id="UP000596742">
    <property type="component" value="Unassembled WGS sequence"/>
</dbReference>
<dbReference type="OrthoDB" id="6145874at2759"/>
<dbReference type="SUPFAM" id="SSF56496">
    <property type="entry name" value="Fibrinogen C-terminal domain-like"/>
    <property type="match status" value="1"/>
</dbReference>
<dbReference type="PROSITE" id="PS51406">
    <property type="entry name" value="FIBRINOGEN_C_2"/>
    <property type="match status" value="1"/>
</dbReference>
<keyword evidence="4" id="KW-1185">Reference proteome</keyword>
<evidence type="ECO:0000259" key="2">
    <source>
        <dbReference type="PROSITE" id="PS51406"/>
    </source>
</evidence>
<dbReference type="InterPro" id="IPR002181">
    <property type="entry name" value="Fibrinogen_a/b/g_C_dom"/>
</dbReference>
<evidence type="ECO:0000313" key="3">
    <source>
        <dbReference type="EMBL" id="VDI54711.1"/>
    </source>
</evidence>
<evidence type="ECO:0000313" key="4">
    <source>
        <dbReference type="Proteomes" id="UP000596742"/>
    </source>
</evidence>
<dbReference type="CDD" id="cd00087">
    <property type="entry name" value="FReD"/>
    <property type="match status" value="1"/>
</dbReference>
<feature type="domain" description="Fibrinogen C-terminal" evidence="2">
    <location>
        <begin position="55"/>
        <end position="268"/>
    </location>
</feature>
<protein>
    <recommendedName>
        <fullName evidence="2">Fibrinogen C-terminal domain-containing protein</fullName>
    </recommendedName>
</protein>
<evidence type="ECO:0000256" key="1">
    <source>
        <dbReference type="SAM" id="SignalP"/>
    </source>
</evidence>
<dbReference type="PANTHER" id="PTHR19143:SF458">
    <property type="entry name" value="FIBRINOGEN C-TERMINAL DOMAIN-CONTAINING PROTEIN-RELATED"/>
    <property type="match status" value="1"/>
</dbReference>
<organism evidence="3 4">
    <name type="scientific">Mytilus galloprovincialis</name>
    <name type="common">Mediterranean mussel</name>
    <dbReference type="NCBI Taxonomy" id="29158"/>
    <lineage>
        <taxon>Eukaryota</taxon>
        <taxon>Metazoa</taxon>
        <taxon>Spiralia</taxon>
        <taxon>Lophotrochozoa</taxon>
        <taxon>Mollusca</taxon>
        <taxon>Bivalvia</taxon>
        <taxon>Autobranchia</taxon>
        <taxon>Pteriomorphia</taxon>
        <taxon>Mytilida</taxon>
        <taxon>Mytiloidea</taxon>
        <taxon>Mytilidae</taxon>
        <taxon>Mytilinae</taxon>
        <taxon>Mytilus</taxon>
    </lineage>
</organism>
<dbReference type="InterPro" id="IPR036056">
    <property type="entry name" value="Fibrinogen-like_C"/>
</dbReference>
<sequence>MQIHVVLCWICVLDKAILAEKNVLTSASESGVYFYGKIAEQVMNILLKGNQRTFLPSVSKPKDCSDLNKQLDKSGVYKIYPDNGPGFDVFCEMEVDGGGWTVFVNRMDGSESFDRKWKEYENGFGNLKKEFWLGNMNLHRLTSRVNTEMRVDMKNFKGEKRYAKYSMFKVGNTASKYKLTVKGLTGNAGDAMKYHNGLAFSTKDSDNDRISHGNCAQSSGWWFNGCDLVCFTLYHRRNGKKGEQLIKWETWKDSMYSLETASMMIRSK</sequence>
<keyword evidence="1" id="KW-0732">Signal</keyword>
<dbReference type="AlphaFoldDB" id="A0A8B6FXW0"/>
<proteinExistence type="predicted"/>
<dbReference type="PANTHER" id="PTHR19143">
    <property type="entry name" value="FIBRINOGEN/TENASCIN/ANGIOPOEITIN"/>
    <property type="match status" value="1"/>
</dbReference>
<feature type="signal peptide" evidence="1">
    <location>
        <begin position="1"/>
        <end position="19"/>
    </location>
</feature>
<name>A0A8B6FXW0_MYTGA</name>
<accession>A0A8B6FXW0</accession>
<dbReference type="GO" id="GO:0005615">
    <property type="term" value="C:extracellular space"/>
    <property type="evidence" value="ECO:0007669"/>
    <property type="project" value="TreeGrafter"/>
</dbReference>
<dbReference type="Pfam" id="PF00147">
    <property type="entry name" value="Fibrinogen_C"/>
    <property type="match status" value="1"/>
</dbReference>
<comment type="caution">
    <text evidence="3">The sequence shown here is derived from an EMBL/GenBank/DDBJ whole genome shotgun (WGS) entry which is preliminary data.</text>
</comment>
<reference evidence="3" key="1">
    <citation type="submission" date="2018-11" db="EMBL/GenBank/DDBJ databases">
        <authorList>
            <person name="Alioto T."/>
            <person name="Alioto T."/>
        </authorList>
    </citation>
    <scope>NUCLEOTIDE SEQUENCE</scope>
</reference>
<dbReference type="InterPro" id="IPR050373">
    <property type="entry name" value="Fibrinogen_C-term_domain"/>
</dbReference>
<gene>
    <name evidence="3" type="ORF">MGAL_10B090140</name>
</gene>
<dbReference type="EMBL" id="UYJE01007425">
    <property type="protein sequence ID" value="VDI54711.1"/>
    <property type="molecule type" value="Genomic_DNA"/>
</dbReference>
<dbReference type="InterPro" id="IPR014716">
    <property type="entry name" value="Fibrinogen_a/b/g_C_1"/>
</dbReference>
<dbReference type="Gene3D" id="3.90.215.10">
    <property type="entry name" value="Gamma Fibrinogen, chain A, domain 1"/>
    <property type="match status" value="1"/>
</dbReference>
<dbReference type="SMART" id="SM00186">
    <property type="entry name" value="FBG"/>
    <property type="match status" value="1"/>
</dbReference>